<keyword evidence="7" id="KW-0464">Manganese</keyword>
<evidence type="ECO:0000256" key="7">
    <source>
        <dbReference type="ARBA" id="ARBA00023211"/>
    </source>
</evidence>
<evidence type="ECO:0000256" key="1">
    <source>
        <dbReference type="ARBA" id="ARBA00001936"/>
    </source>
</evidence>
<dbReference type="InterPro" id="IPR000059">
    <property type="entry name" value="NUDIX_hydrolase_NudL_CS"/>
</dbReference>
<dbReference type="VEuPathDB" id="FungiDB:YALI0_F26037g"/>
<dbReference type="VEuPathDB" id="FungiDB:YALI1_F33426g"/>
<dbReference type="GO" id="GO:0009132">
    <property type="term" value="P:nucleoside diphosphate metabolic process"/>
    <property type="evidence" value="ECO:0007669"/>
    <property type="project" value="InterPro"/>
</dbReference>
<dbReference type="InterPro" id="IPR015797">
    <property type="entry name" value="NUDIX_hydrolase-like_dom_sf"/>
</dbReference>
<dbReference type="Gene3D" id="3.90.79.10">
    <property type="entry name" value="Nucleoside Triphosphate Pyrophosphohydrolase"/>
    <property type="match status" value="1"/>
</dbReference>
<organism evidence="8 9">
    <name type="scientific">Yarrowia lipolytica</name>
    <name type="common">Candida lipolytica</name>
    <dbReference type="NCBI Taxonomy" id="4952"/>
    <lineage>
        <taxon>Eukaryota</taxon>
        <taxon>Fungi</taxon>
        <taxon>Dikarya</taxon>
        <taxon>Ascomycota</taxon>
        <taxon>Saccharomycotina</taxon>
        <taxon>Dipodascomycetes</taxon>
        <taxon>Dipodascales</taxon>
        <taxon>Dipodascales incertae sedis</taxon>
        <taxon>Yarrowia</taxon>
    </lineage>
</organism>
<comment type="cofactor">
    <cofactor evidence="1">
        <name>Mn(2+)</name>
        <dbReference type="ChEBI" id="CHEBI:29035"/>
    </cofactor>
</comment>
<dbReference type="PANTHER" id="PTHR12992:SF24">
    <property type="entry name" value="PEROXISOMAL COENZYME A DIPHOSPHATASE NUDT7"/>
    <property type="match status" value="1"/>
</dbReference>
<evidence type="ECO:0000256" key="4">
    <source>
        <dbReference type="ARBA" id="ARBA00022723"/>
    </source>
</evidence>
<proteinExistence type="inferred from homology"/>
<dbReference type="eggNOG" id="KOG3069">
    <property type="taxonomic scope" value="Eukaryota"/>
</dbReference>
<keyword evidence="5" id="KW-0378">Hydrolase</keyword>
<evidence type="ECO:0000256" key="2">
    <source>
        <dbReference type="ARBA" id="ARBA00001946"/>
    </source>
</evidence>
<dbReference type="PROSITE" id="PS51462">
    <property type="entry name" value="NUDIX"/>
    <property type="match status" value="1"/>
</dbReference>
<dbReference type="EMBL" id="CP017558">
    <property type="protein sequence ID" value="AOW07718.1"/>
    <property type="molecule type" value="Genomic_DNA"/>
</dbReference>
<evidence type="ECO:0000313" key="9">
    <source>
        <dbReference type="Proteomes" id="UP000182444"/>
    </source>
</evidence>
<protein>
    <submittedName>
        <fullName evidence="8">Uncharacterized protein</fullName>
    </submittedName>
</protein>
<comment type="similarity">
    <text evidence="3">Belongs to the Nudix hydrolase family. PCD1 subfamily.</text>
</comment>
<dbReference type="OrthoDB" id="206213at2759"/>
<dbReference type="Proteomes" id="UP000182444">
    <property type="component" value="Chromosome 1F"/>
</dbReference>
<keyword evidence="6" id="KW-0460">Magnesium</keyword>
<evidence type="ECO:0000256" key="6">
    <source>
        <dbReference type="ARBA" id="ARBA00022842"/>
    </source>
</evidence>
<dbReference type="InterPro" id="IPR000086">
    <property type="entry name" value="NUDIX_hydrolase_dom"/>
</dbReference>
<evidence type="ECO:0000313" key="8">
    <source>
        <dbReference type="EMBL" id="AOW07718.1"/>
    </source>
</evidence>
<comment type="cofactor">
    <cofactor evidence="2">
        <name>Mg(2+)</name>
        <dbReference type="ChEBI" id="CHEBI:18420"/>
    </cofactor>
</comment>
<dbReference type="CDD" id="cd03426">
    <property type="entry name" value="NUDIX_CoAse_Nudt7"/>
    <property type="match status" value="1"/>
</dbReference>
<sequence>MSRLLNSLRAYARTSQHVTNNSVWSELPLSRRASVLVLLFESENGLSVLLTQRAHNMRSYSGHVAFPGGKADFDTESALQVARRESWEEVGLVSIDPTDSQQRVIGDLTINTHTSDEVDTHDCLTPPLNKNLAVEIEPLCELPSYLSYNLLAVKPCVAYGRVVELNKLSEPGNFEEYKYHDSPNSLKSAPSVLDTLHPWVEDHAEVYEYFEAPFDRFTKKGDGWYRLQKWNWGGIHWPQLHFNVLRKTHKTIGERGWYDVWGLTARILVDAATIATGKPPEVDCMKVVGDEDLIRGLAENGRMPEQRVHGETITDFVSILGKDSPLIAARNGIIKGTTAAAAA</sequence>
<dbReference type="KEGG" id="yli:2908345"/>
<dbReference type="RefSeq" id="XP_505891.1">
    <property type="nucleotide sequence ID" value="XM_505891.1"/>
</dbReference>
<dbReference type="GO" id="GO:0010945">
    <property type="term" value="F:coenzyme A diphosphatase activity"/>
    <property type="evidence" value="ECO:0007669"/>
    <property type="project" value="InterPro"/>
</dbReference>
<dbReference type="AlphaFoldDB" id="A0A1D8NQ26"/>
<dbReference type="GO" id="GO:0030145">
    <property type="term" value="F:manganese ion binding"/>
    <property type="evidence" value="ECO:0007669"/>
    <property type="project" value="InterPro"/>
</dbReference>
<reference evidence="8 9" key="1">
    <citation type="journal article" date="2016" name="PLoS ONE">
        <title>Sequence Assembly of Yarrowia lipolytica Strain W29/CLIB89 Shows Transposable Element Diversity.</title>
        <authorList>
            <person name="Magnan C."/>
            <person name="Yu J."/>
            <person name="Chang I."/>
            <person name="Jahn E."/>
            <person name="Kanomata Y."/>
            <person name="Wu J."/>
            <person name="Zeller M."/>
            <person name="Oakes M."/>
            <person name="Baldi P."/>
            <person name="Sandmeyer S."/>
        </authorList>
    </citation>
    <scope>NUCLEOTIDE SEQUENCE [LARGE SCALE GENOMIC DNA]</scope>
    <source>
        <strain evidence="9">CLIB89(W29)</strain>
    </source>
</reference>
<dbReference type="PROSITE" id="PS01293">
    <property type="entry name" value="NUDIX_COA"/>
    <property type="match status" value="1"/>
</dbReference>
<dbReference type="Pfam" id="PF00293">
    <property type="entry name" value="NUDIX"/>
    <property type="match status" value="1"/>
</dbReference>
<dbReference type="GeneID" id="2908345"/>
<gene>
    <name evidence="8" type="ORF">YALI1_F33426g</name>
</gene>
<dbReference type="InterPro" id="IPR045121">
    <property type="entry name" value="CoAse"/>
</dbReference>
<dbReference type="SUPFAM" id="SSF55811">
    <property type="entry name" value="Nudix"/>
    <property type="match status" value="1"/>
</dbReference>
<accession>A0A1D8NQ26</accession>
<dbReference type="PANTHER" id="PTHR12992">
    <property type="entry name" value="NUDIX HYDROLASE"/>
    <property type="match status" value="1"/>
</dbReference>
<dbReference type="GO" id="GO:0015938">
    <property type="term" value="P:coenzyme A catabolic process"/>
    <property type="evidence" value="ECO:0007669"/>
    <property type="project" value="TreeGrafter"/>
</dbReference>
<evidence type="ECO:0000256" key="5">
    <source>
        <dbReference type="ARBA" id="ARBA00022801"/>
    </source>
</evidence>
<keyword evidence="4" id="KW-0479">Metal-binding</keyword>
<evidence type="ECO:0000256" key="3">
    <source>
        <dbReference type="ARBA" id="ARBA00006506"/>
    </source>
</evidence>
<name>A0A1D8NQ26_YARLL</name>
<dbReference type="OMA" id="WRMHHFF"/>
<dbReference type="GO" id="GO:0000287">
    <property type="term" value="F:magnesium ion binding"/>
    <property type="evidence" value="ECO:0007669"/>
    <property type="project" value="InterPro"/>
</dbReference>